<proteinExistence type="inferred from homology"/>
<dbReference type="PANTHER" id="PTHR12265">
    <property type="entry name" value="TRANSMEMBRANE PROTEIN 53"/>
    <property type="match status" value="1"/>
</dbReference>
<evidence type="ECO:0000313" key="9">
    <source>
        <dbReference type="RefSeq" id="XP_014665226.1"/>
    </source>
</evidence>
<name>A0ABM1DZ53_PRICU</name>
<accession>A0ABM1DZ53</accession>
<sequence length="288" mass="31789">MEDDLEYSITFPSPDVSNDEFESALHSNGKETVVILLGWAGSSDKHLAKYSAIYERRRCITIRYTLSMELLMFTPHKVRTLAERVIELVADLALDDNPIILHLFSNGGGAVYREIAAILHETSPPRLRVVGCVLDSSPGDSTSAFGVRAGVRAAYAGVDATGTLTRCLYACAALVLLLLVQLAGFLARLVGAAPPARTTYYDAMKNDASRWPQLFLYSRADELIDHRAVTAVVERRRELGVPVRAVCWEDSPHVRHLVAHREAYVNAVYQFTQACLSDDDEAHQSAAR</sequence>
<evidence type="ECO:0000256" key="5">
    <source>
        <dbReference type="ARBA" id="ARBA00023242"/>
    </source>
</evidence>
<keyword evidence="7" id="KW-1185">Reference proteome</keyword>
<comment type="similarity">
    <text evidence="1">Belongs to the TMEM53 family.</text>
</comment>
<dbReference type="InterPro" id="IPR029058">
    <property type="entry name" value="AB_hydrolase_fold"/>
</dbReference>
<organism evidence="7 8">
    <name type="scientific">Priapulus caudatus</name>
    <name type="common">Priapulid worm</name>
    <dbReference type="NCBI Taxonomy" id="37621"/>
    <lineage>
        <taxon>Eukaryota</taxon>
        <taxon>Metazoa</taxon>
        <taxon>Ecdysozoa</taxon>
        <taxon>Scalidophora</taxon>
        <taxon>Priapulida</taxon>
        <taxon>Priapulimorpha</taxon>
        <taxon>Priapulimorphida</taxon>
        <taxon>Priapulidae</taxon>
        <taxon>Priapulus</taxon>
    </lineage>
</organism>
<evidence type="ECO:0000256" key="4">
    <source>
        <dbReference type="ARBA" id="ARBA00023136"/>
    </source>
</evidence>
<dbReference type="RefSeq" id="XP_014665224.1">
    <property type="nucleotide sequence ID" value="XM_014809738.1"/>
</dbReference>
<dbReference type="InterPro" id="IPR008547">
    <property type="entry name" value="DUF829_TMEM53"/>
</dbReference>
<evidence type="ECO:0000256" key="3">
    <source>
        <dbReference type="ARBA" id="ARBA00022989"/>
    </source>
</evidence>
<dbReference type="Gene3D" id="3.40.50.1820">
    <property type="entry name" value="alpha/beta hydrolase"/>
    <property type="match status" value="1"/>
</dbReference>
<keyword evidence="2" id="KW-0812">Transmembrane</keyword>
<evidence type="ECO:0000256" key="2">
    <source>
        <dbReference type="ARBA" id="ARBA00022692"/>
    </source>
</evidence>
<comment type="subcellular location">
    <subcellularLocation>
        <location evidence="6">Nucleus outer membrane</location>
        <topology evidence="6">Single-pass membrane protein</topology>
    </subcellularLocation>
</comment>
<protein>
    <submittedName>
        <fullName evidence="8 9">Transmembrane protein 53-like</fullName>
    </submittedName>
</protein>
<keyword evidence="3" id="KW-1133">Transmembrane helix</keyword>
<keyword evidence="5" id="KW-0539">Nucleus</keyword>
<evidence type="ECO:0000313" key="8">
    <source>
        <dbReference type="RefSeq" id="XP_014665224.1"/>
    </source>
</evidence>
<dbReference type="RefSeq" id="XP_014665226.1">
    <property type="nucleotide sequence ID" value="XM_014809740.1"/>
</dbReference>
<dbReference type="Proteomes" id="UP000695022">
    <property type="component" value="Unplaced"/>
</dbReference>
<dbReference type="PANTHER" id="PTHR12265:SF30">
    <property type="entry name" value="TRANSMEMBRANE PROTEIN 53"/>
    <property type="match status" value="1"/>
</dbReference>
<evidence type="ECO:0000256" key="1">
    <source>
        <dbReference type="ARBA" id="ARBA00007387"/>
    </source>
</evidence>
<gene>
    <name evidence="8 9" type="primary">LOC106807417</name>
</gene>
<evidence type="ECO:0000256" key="6">
    <source>
        <dbReference type="ARBA" id="ARBA00034303"/>
    </source>
</evidence>
<keyword evidence="4" id="KW-0472">Membrane</keyword>
<reference evidence="8 9" key="1">
    <citation type="submission" date="2025-05" db="UniProtKB">
        <authorList>
            <consortium name="RefSeq"/>
        </authorList>
    </citation>
    <scope>IDENTIFICATION</scope>
</reference>
<evidence type="ECO:0000313" key="7">
    <source>
        <dbReference type="Proteomes" id="UP000695022"/>
    </source>
</evidence>
<dbReference type="SUPFAM" id="SSF53474">
    <property type="entry name" value="alpha/beta-Hydrolases"/>
    <property type="match status" value="1"/>
</dbReference>
<dbReference type="Pfam" id="PF05705">
    <property type="entry name" value="DUF829"/>
    <property type="match status" value="1"/>
</dbReference>
<dbReference type="GeneID" id="106807417"/>